<keyword evidence="6" id="KW-0067">ATP-binding</keyword>
<evidence type="ECO:0000256" key="8">
    <source>
        <dbReference type="ARBA" id="ARBA00048478"/>
    </source>
</evidence>
<keyword evidence="4" id="KW-0547">Nucleotide-binding</keyword>
<dbReference type="RefSeq" id="WP_071449154.1">
    <property type="nucleotide sequence ID" value="NZ_MLOK01000066.1"/>
</dbReference>
<keyword evidence="3" id="KW-0808">Transferase</keyword>
<evidence type="ECO:0000313" key="11">
    <source>
        <dbReference type="Proteomes" id="UP000181728"/>
    </source>
</evidence>
<name>A0A6N3ZYB5_OENOE</name>
<evidence type="ECO:0000256" key="3">
    <source>
        <dbReference type="ARBA" id="ARBA00022679"/>
    </source>
</evidence>
<dbReference type="GO" id="GO:0036431">
    <property type="term" value="F:dCMP kinase activity"/>
    <property type="evidence" value="ECO:0007669"/>
    <property type="project" value="InterPro"/>
</dbReference>
<dbReference type="InterPro" id="IPR003136">
    <property type="entry name" value="Cytidylate_kin"/>
</dbReference>
<feature type="domain" description="Cytidylate kinase" evidence="9">
    <location>
        <begin position="1"/>
        <end position="182"/>
    </location>
</feature>
<comment type="caution">
    <text evidence="10">The sequence shown here is derived from an EMBL/GenBank/DDBJ whole genome shotgun (WGS) entry which is preliminary data.</text>
</comment>
<dbReference type="InterPro" id="IPR027417">
    <property type="entry name" value="P-loop_NTPase"/>
</dbReference>
<dbReference type="GO" id="GO:0006139">
    <property type="term" value="P:nucleobase-containing compound metabolic process"/>
    <property type="evidence" value="ECO:0007669"/>
    <property type="project" value="InterPro"/>
</dbReference>
<protein>
    <recommendedName>
        <fullName evidence="2">(d)CMP kinase</fullName>
        <ecNumber evidence="2">2.7.4.25</ecNumber>
    </recommendedName>
</protein>
<feature type="non-terminal residue" evidence="10">
    <location>
        <position position="1"/>
    </location>
</feature>
<accession>A0A6N3ZYB5</accession>
<dbReference type="GO" id="GO:0005524">
    <property type="term" value="F:ATP binding"/>
    <property type="evidence" value="ECO:0007669"/>
    <property type="project" value="UniProtKB-KW"/>
</dbReference>
<dbReference type="AlphaFoldDB" id="A0A6N3ZYB5"/>
<evidence type="ECO:0000256" key="2">
    <source>
        <dbReference type="ARBA" id="ARBA00012906"/>
    </source>
</evidence>
<comment type="similarity">
    <text evidence="1">Belongs to the cytidylate kinase family. Type 1 subfamily.</text>
</comment>
<dbReference type="InterPro" id="IPR011994">
    <property type="entry name" value="Cytidylate_kinase_dom"/>
</dbReference>
<dbReference type="EMBL" id="MLOK01000066">
    <property type="protein sequence ID" value="OIM20316.1"/>
    <property type="molecule type" value="Genomic_DNA"/>
</dbReference>
<comment type="catalytic activity">
    <reaction evidence="7">
        <text>dCMP + ATP = dCDP + ADP</text>
        <dbReference type="Rhea" id="RHEA:25094"/>
        <dbReference type="ChEBI" id="CHEBI:30616"/>
        <dbReference type="ChEBI" id="CHEBI:57566"/>
        <dbReference type="ChEBI" id="CHEBI:58593"/>
        <dbReference type="ChEBI" id="CHEBI:456216"/>
        <dbReference type="EC" id="2.7.4.25"/>
    </reaction>
</comment>
<organism evidence="10 11">
    <name type="scientific">Oenococcus oeni</name>
    <name type="common">Leuconostoc oenos</name>
    <dbReference type="NCBI Taxonomy" id="1247"/>
    <lineage>
        <taxon>Bacteria</taxon>
        <taxon>Bacillati</taxon>
        <taxon>Bacillota</taxon>
        <taxon>Bacilli</taxon>
        <taxon>Lactobacillales</taxon>
        <taxon>Lactobacillaceae</taxon>
        <taxon>Oenococcus</taxon>
    </lineage>
</organism>
<reference evidence="10 11" key="1">
    <citation type="journal article" date="2016" name="BMC Genomics">
        <title>Consensus pan-genome assembly of the specialised wine bacterium Oenococcus oeni.</title>
        <authorList>
            <person name="Sternes P.R."/>
            <person name="Borneman A.R."/>
        </authorList>
    </citation>
    <scope>NUCLEOTIDE SEQUENCE [LARGE SCALE GENOMIC DNA]</scope>
    <source>
        <strain evidence="10 11">AWRIB661</strain>
    </source>
</reference>
<sequence length="185" mass="20992">YRAATLYAKINQIDYEDEQEISEKIPLISLNFIPADPVQKVILNDQDVTEAIRSQEITNNVSLVSSYQKVRDEMTERQRQMTENSSVVMDGRDIGTTVLPNANVKIFLIASVDQRAIRRFKENKAQGSSATLDDIKKEIVARDYKDSHRLISPLRKADDAIEIDTSNLTVDQVVNKILKIVKTRA</sequence>
<dbReference type="Pfam" id="PF02224">
    <property type="entry name" value="Cytidylate_kin"/>
    <property type="match status" value="1"/>
</dbReference>
<evidence type="ECO:0000256" key="4">
    <source>
        <dbReference type="ARBA" id="ARBA00022741"/>
    </source>
</evidence>
<comment type="catalytic activity">
    <reaction evidence="8">
        <text>CMP + ATP = CDP + ADP</text>
        <dbReference type="Rhea" id="RHEA:11600"/>
        <dbReference type="ChEBI" id="CHEBI:30616"/>
        <dbReference type="ChEBI" id="CHEBI:58069"/>
        <dbReference type="ChEBI" id="CHEBI:60377"/>
        <dbReference type="ChEBI" id="CHEBI:456216"/>
        <dbReference type="EC" id="2.7.4.25"/>
    </reaction>
</comment>
<dbReference type="SUPFAM" id="SSF52540">
    <property type="entry name" value="P-loop containing nucleoside triphosphate hydrolases"/>
    <property type="match status" value="1"/>
</dbReference>
<dbReference type="NCBIfam" id="TIGR00017">
    <property type="entry name" value="cmk"/>
    <property type="match status" value="1"/>
</dbReference>
<evidence type="ECO:0000256" key="5">
    <source>
        <dbReference type="ARBA" id="ARBA00022777"/>
    </source>
</evidence>
<gene>
    <name evidence="10" type="ORF">ATX59_09490</name>
</gene>
<evidence type="ECO:0000259" key="9">
    <source>
        <dbReference type="Pfam" id="PF02224"/>
    </source>
</evidence>
<dbReference type="Proteomes" id="UP000181728">
    <property type="component" value="Unassembled WGS sequence"/>
</dbReference>
<evidence type="ECO:0000256" key="6">
    <source>
        <dbReference type="ARBA" id="ARBA00022840"/>
    </source>
</evidence>
<proteinExistence type="inferred from homology"/>
<evidence type="ECO:0000256" key="7">
    <source>
        <dbReference type="ARBA" id="ARBA00047615"/>
    </source>
</evidence>
<keyword evidence="5 10" id="KW-0418">Kinase</keyword>
<evidence type="ECO:0000313" key="10">
    <source>
        <dbReference type="EMBL" id="OIM20316.1"/>
    </source>
</evidence>
<dbReference type="Gene3D" id="3.40.50.300">
    <property type="entry name" value="P-loop containing nucleotide triphosphate hydrolases"/>
    <property type="match status" value="1"/>
</dbReference>
<evidence type="ECO:0000256" key="1">
    <source>
        <dbReference type="ARBA" id="ARBA00009427"/>
    </source>
</evidence>
<dbReference type="CDD" id="cd02020">
    <property type="entry name" value="CMPK"/>
    <property type="match status" value="1"/>
</dbReference>
<dbReference type="EC" id="2.7.4.25" evidence="2"/>